<reference evidence="3 4" key="1">
    <citation type="submission" date="2018-02" db="EMBL/GenBank/DDBJ databases">
        <title>Genome sequences of Apibacter spp., gut symbionts of Asian honey bees.</title>
        <authorList>
            <person name="Kwong W.K."/>
            <person name="Steele M.I."/>
            <person name="Moran N.A."/>
        </authorList>
    </citation>
    <scope>NUCLEOTIDE SEQUENCE [LARGE SCALE GENOMIC DNA]</scope>
    <source>
        <strain evidence="4">wkB301</strain>
    </source>
</reference>
<evidence type="ECO:0000313" key="3">
    <source>
        <dbReference type="EMBL" id="PQL91045.1"/>
    </source>
</evidence>
<dbReference type="EMBL" id="PSZM01000043">
    <property type="protein sequence ID" value="PQL91045.1"/>
    <property type="molecule type" value="Genomic_DNA"/>
</dbReference>
<gene>
    <name evidence="3" type="ORF">C4S77_09325</name>
</gene>
<feature type="domain" description="Impact N-terminal" evidence="2">
    <location>
        <begin position="22"/>
        <end position="125"/>
    </location>
</feature>
<dbReference type="Gene3D" id="3.30.230.30">
    <property type="entry name" value="Impact, N-terminal domain"/>
    <property type="match status" value="1"/>
</dbReference>
<dbReference type="InterPro" id="IPR036956">
    <property type="entry name" value="Impact_N_sf"/>
</dbReference>
<dbReference type="InterPro" id="IPR020568">
    <property type="entry name" value="Ribosomal_Su5_D2-typ_SF"/>
</dbReference>
<proteinExistence type="inferred from homology"/>
<dbReference type="InterPro" id="IPR023582">
    <property type="entry name" value="Impact"/>
</dbReference>
<dbReference type="GO" id="GO:0006446">
    <property type="term" value="P:regulation of translational initiation"/>
    <property type="evidence" value="ECO:0007669"/>
    <property type="project" value="TreeGrafter"/>
</dbReference>
<dbReference type="PANTHER" id="PTHR16301:SF20">
    <property type="entry name" value="IMPACT FAMILY MEMBER YIGZ"/>
    <property type="match status" value="1"/>
</dbReference>
<evidence type="ECO:0000256" key="1">
    <source>
        <dbReference type="ARBA" id="ARBA00007665"/>
    </source>
</evidence>
<dbReference type="OrthoDB" id="9813771at2"/>
<dbReference type="InterPro" id="IPR015796">
    <property type="entry name" value="Impact_YigZ-like"/>
</dbReference>
<dbReference type="AlphaFoldDB" id="A0A2S8A8Z2"/>
<keyword evidence="4" id="KW-1185">Reference proteome</keyword>
<dbReference type="SUPFAM" id="SSF54211">
    <property type="entry name" value="Ribosomal protein S5 domain 2-like"/>
    <property type="match status" value="1"/>
</dbReference>
<dbReference type="Proteomes" id="UP000238042">
    <property type="component" value="Unassembled WGS sequence"/>
</dbReference>
<evidence type="ECO:0000313" key="4">
    <source>
        <dbReference type="Proteomes" id="UP000238042"/>
    </source>
</evidence>
<protein>
    <submittedName>
        <fullName evidence="3">YigZ family protein</fullName>
    </submittedName>
</protein>
<comment type="caution">
    <text evidence="3">The sequence shown here is derived from an EMBL/GenBank/DDBJ whole genome shotgun (WGS) entry which is preliminary data.</text>
</comment>
<dbReference type="SUPFAM" id="SSF54980">
    <property type="entry name" value="EF-G C-terminal domain-like"/>
    <property type="match status" value="1"/>
</dbReference>
<name>A0A2S8A8Z2_9FLAO</name>
<dbReference type="Pfam" id="PF01205">
    <property type="entry name" value="Impact_N"/>
    <property type="match status" value="1"/>
</dbReference>
<dbReference type="GO" id="GO:0005737">
    <property type="term" value="C:cytoplasm"/>
    <property type="evidence" value="ECO:0007669"/>
    <property type="project" value="TreeGrafter"/>
</dbReference>
<dbReference type="RefSeq" id="WP_105192388.1">
    <property type="nucleotide sequence ID" value="NZ_PSZM01000043.1"/>
</dbReference>
<evidence type="ECO:0000259" key="2">
    <source>
        <dbReference type="Pfam" id="PF01205"/>
    </source>
</evidence>
<dbReference type="PANTHER" id="PTHR16301">
    <property type="entry name" value="IMPACT-RELATED"/>
    <property type="match status" value="1"/>
</dbReference>
<comment type="similarity">
    <text evidence="1">Belongs to the IMPACT family.</text>
</comment>
<accession>A0A2S8A8Z2</accession>
<dbReference type="NCBIfam" id="TIGR00257">
    <property type="entry name" value="IMPACT_YIGZ"/>
    <property type="match status" value="1"/>
</dbReference>
<organism evidence="3 4">
    <name type="scientific">Apibacter adventoris</name>
    <dbReference type="NCBI Taxonomy" id="1679466"/>
    <lineage>
        <taxon>Bacteria</taxon>
        <taxon>Pseudomonadati</taxon>
        <taxon>Bacteroidota</taxon>
        <taxon>Flavobacteriia</taxon>
        <taxon>Flavobacteriales</taxon>
        <taxon>Weeksellaceae</taxon>
        <taxon>Apibacter</taxon>
    </lineage>
</organism>
<dbReference type="InterPro" id="IPR035647">
    <property type="entry name" value="EFG_III/V"/>
</dbReference>
<sequence>MPTVFEYKTIEIPVTDALLKIKGSKFYGLLFPLNNENEVKKYLKQSEEIYPQATHYCYAFRIGTEGKNYRVNDDGEPSGTAGLPIYNQLLSFGLTNILLIIIRYFGGTKLGVGGLIKAYKESAQYTIEQAQIINKEVSEHYHLYFNYHYQSSVLTLLKKLNIEILSFDYSEKCNLFIEVPLKKNNLFFEKFESLFSQNFVIQKKVS</sequence>
<dbReference type="InterPro" id="IPR001498">
    <property type="entry name" value="Impact_N"/>
</dbReference>
<dbReference type="Gene3D" id="3.30.70.240">
    <property type="match status" value="1"/>
</dbReference>